<feature type="domain" description="Transferrin-like" evidence="2">
    <location>
        <begin position="364"/>
        <end position="690"/>
    </location>
</feature>
<keyword evidence="4" id="KW-1185">Reference proteome</keyword>
<dbReference type="PANTHER" id="PTHR11485:SF57">
    <property type="entry name" value="TRANSFERRIN"/>
    <property type="match status" value="1"/>
</dbReference>
<dbReference type="Gene3D" id="3.40.190.10">
    <property type="entry name" value="Periplasmic binding protein-like II"/>
    <property type="match status" value="3"/>
</dbReference>
<feature type="chain" id="PRO_5042910372" description="Transferrin-like domain-containing protein" evidence="1">
    <location>
        <begin position="22"/>
        <end position="722"/>
    </location>
</feature>
<dbReference type="AlphaFoldDB" id="A0AAN7SI42"/>
<dbReference type="InterPro" id="IPR001156">
    <property type="entry name" value="Transferrin-like_dom"/>
</dbReference>
<dbReference type="GO" id="GO:0005886">
    <property type="term" value="C:plasma membrane"/>
    <property type="evidence" value="ECO:0007669"/>
    <property type="project" value="TreeGrafter"/>
</dbReference>
<reference evidence="4" key="1">
    <citation type="submission" date="2023-01" db="EMBL/GenBank/DDBJ databases">
        <title>Key to firefly adult light organ development and bioluminescence: homeobox transcription factors regulate luciferase expression and transportation to peroxisome.</title>
        <authorList>
            <person name="Fu X."/>
        </authorList>
    </citation>
    <scope>NUCLEOTIDE SEQUENCE [LARGE SCALE GENOMIC DNA]</scope>
</reference>
<name>A0AAN7SI42_9COLE</name>
<dbReference type="CDD" id="cd13529">
    <property type="entry name" value="PBP2_transferrin"/>
    <property type="match status" value="1"/>
</dbReference>
<dbReference type="Proteomes" id="UP001353858">
    <property type="component" value="Unassembled WGS sequence"/>
</dbReference>
<gene>
    <name evidence="3" type="ORF">RN001_004613</name>
</gene>
<dbReference type="EMBL" id="JARPUR010000002">
    <property type="protein sequence ID" value="KAK4881294.1"/>
    <property type="molecule type" value="Genomic_DNA"/>
</dbReference>
<evidence type="ECO:0000313" key="3">
    <source>
        <dbReference type="EMBL" id="KAK4881294.1"/>
    </source>
</evidence>
<dbReference type="SUPFAM" id="SSF53850">
    <property type="entry name" value="Periplasmic binding protein-like II"/>
    <property type="match status" value="2"/>
</dbReference>
<dbReference type="PANTHER" id="PTHR11485">
    <property type="entry name" value="TRANSFERRIN"/>
    <property type="match status" value="1"/>
</dbReference>
<evidence type="ECO:0000259" key="2">
    <source>
        <dbReference type="PROSITE" id="PS51408"/>
    </source>
</evidence>
<keyword evidence="1" id="KW-0732">Signal</keyword>
<dbReference type="GO" id="GO:0005769">
    <property type="term" value="C:early endosome"/>
    <property type="evidence" value="ECO:0007669"/>
    <property type="project" value="TreeGrafter"/>
</dbReference>
<dbReference type="PRINTS" id="PR00422">
    <property type="entry name" value="TRANSFERRIN"/>
</dbReference>
<protein>
    <recommendedName>
        <fullName evidence="2">Transferrin-like domain-containing protein</fullName>
    </recommendedName>
</protein>
<dbReference type="PROSITE" id="PS51408">
    <property type="entry name" value="TRANSFERRIN_LIKE_4"/>
    <property type="match status" value="1"/>
</dbReference>
<feature type="signal peptide" evidence="1">
    <location>
        <begin position="1"/>
        <end position="21"/>
    </location>
</feature>
<evidence type="ECO:0000256" key="1">
    <source>
        <dbReference type="SAM" id="SignalP"/>
    </source>
</evidence>
<proteinExistence type="predicted"/>
<dbReference type="GO" id="GO:0005615">
    <property type="term" value="C:extracellular space"/>
    <property type="evidence" value="ECO:0007669"/>
    <property type="project" value="TreeGrafter"/>
</dbReference>
<dbReference type="Pfam" id="PF00405">
    <property type="entry name" value="Transferrin"/>
    <property type="match status" value="2"/>
</dbReference>
<dbReference type="GO" id="GO:0006826">
    <property type="term" value="P:iron ion transport"/>
    <property type="evidence" value="ECO:0007669"/>
    <property type="project" value="TreeGrafter"/>
</dbReference>
<organism evidence="3 4">
    <name type="scientific">Aquatica leii</name>
    <dbReference type="NCBI Taxonomy" id="1421715"/>
    <lineage>
        <taxon>Eukaryota</taxon>
        <taxon>Metazoa</taxon>
        <taxon>Ecdysozoa</taxon>
        <taxon>Arthropoda</taxon>
        <taxon>Hexapoda</taxon>
        <taxon>Insecta</taxon>
        <taxon>Pterygota</taxon>
        <taxon>Neoptera</taxon>
        <taxon>Endopterygota</taxon>
        <taxon>Coleoptera</taxon>
        <taxon>Polyphaga</taxon>
        <taxon>Elateriformia</taxon>
        <taxon>Elateroidea</taxon>
        <taxon>Lampyridae</taxon>
        <taxon>Luciolinae</taxon>
        <taxon>Aquatica</taxon>
    </lineage>
</organism>
<dbReference type="GO" id="GO:0055037">
    <property type="term" value="C:recycling endosome"/>
    <property type="evidence" value="ECO:0007669"/>
    <property type="project" value="TreeGrafter"/>
</dbReference>
<evidence type="ECO:0000313" key="4">
    <source>
        <dbReference type="Proteomes" id="UP001353858"/>
    </source>
</evidence>
<accession>A0AAN7SI42</accession>
<comment type="caution">
    <text evidence="3">The sequence shown here is derived from an EMBL/GenBank/DDBJ whole genome shotgun (WGS) entry which is preliminary data.</text>
</comment>
<sequence length="722" mass="81092">MGGFKALVFVCSIILFAEVFGEEIYKMCAKQKDAPDCNEIGRSERLICKQHLHNVDCMLSIENGSTHFGRITPEEGLVGANFLKNVVVIGEFRLETAQNDDSEFGTVVLTRKSFGGGLKNLRNKKYCHPGFKFDYGGDYMWKEFENVVLKENNAETCSKTVESKTLFEKEIKAVSEFFGPSCRAGPWIGFDEYDSLYNRYSKLCELCPNKNCKDIPNTLTYSIECLVNGGDVAVTTLHMAQEYFNKSENTNKIQEYGYLCTNGDVVGLDRPCIWSKQPWNIIIASRNSEAAIRKSLQEWFSKYTIGTTSSRDSDEQFVYPLKKVLFPVEAGTKIKFYETAPSLLDYLRGYRTVPTPIEKCNENVRWCTVSQAEQQKCLWLSQAAANIALQPTIKCIQSHNKFACLEDIKTDLVDLVAADAHFGYISRKKNLAPLAYPDTDASNRIKPVIVIKGSDTTITKLEDLKTKKACFPEYGGIEWLAFINLTRDRGILSKASCDYGKLITDFVGDSCMPGAHDREHEATIEIDKDKLCKLCQPHPYESKTEINCNSNSENRFYGNAGALNCLKEVGDFAVVSAGDYTDSSDFKVLCRNGSVASYAGLNVDDNCVLTIIVDSEVLSKKNSPKNSDLQVILLHLESRFGFYSNKPFEVFNIFNNTMDLLFKDSTRGLTRVDSDKRHIKNFVNLLSDHEKCVEIKGNNTAIQLQVTLPIVLTSLTILTVLK</sequence>
<dbReference type="SMART" id="SM00094">
    <property type="entry name" value="TR_FER"/>
    <property type="match status" value="1"/>
</dbReference>